<dbReference type="InterPro" id="IPR002347">
    <property type="entry name" value="SDR_fam"/>
</dbReference>
<dbReference type="Gene3D" id="3.40.50.720">
    <property type="entry name" value="NAD(P)-binding Rossmann-like Domain"/>
    <property type="match status" value="1"/>
</dbReference>
<dbReference type="GO" id="GO:0016491">
    <property type="term" value="F:oxidoreductase activity"/>
    <property type="evidence" value="ECO:0007669"/>
    <property type="project" value="UniProtKB-KW"/>
</dbReference>
<dbReference type="InterPro" id="IPR036291">
    <property type="entry name" value="NAD(P)-bd_dom_sf"/>
</dbReference>
<organism evidence="5 6">
    <name type="scientific">Frankia nepalensis</name>
    <dbReference type="NCBI Taxonomy" id="1836974"/>
    <lineage>
        <taxon>Bacteria</taxon>
        <taxon>Bacillati</taxon>
        <taxon>Actinomycetota</taxon>
        <taxon>Actinomycetes</taxon>
        <taxon>Frankiales</taxon>
        <taxon>Frankiaceae</taxon>
        <taxon>Frankia</taxon>
    </lineage>
</organism>
<dbReference type="PANTHER" id="PTHR45024">
    <property type="entry name" value="DEHYDROGENASES, SHORT CHAIN"/>
    <property type="match status" value="1"/>
</dbReference>
<gene>
    <name evidence="5" type="ORF">I7412_35180</name>
</gene>
<dbReference type="PANTHER" id="PTHR45024:SF2">
    <property type="entry name" value="SCP2 DOMAIN-CONTAINING PROTEIN"/>
    <property type="match status" value="1"/>
</dbReference>
<evidence type="ECO:0000256" key="1">
    <source>
        <dbReference type="ARBA" id="ARBA00006484"/>
    </source>
</evidence>
<evidence type="ECO:0000256" key="3">
    <source>
        <dbReference type="RuleBase" id="RU000363"/>
    </source>
</evidence>
<evidence type="ECO:0000259" key="4">
    <source>
        <dbReference type="SMART" id="SM00822"/>
    </source>
</evidence>
<dbReference type="AlphaFoldDB" id="A0A937RL40"/>
<dbReference type="InterPro" id="IPR051687">
    <property type="entry name" value="Peroxisomal_Beta-Oxidation"/>
</dbReference>
<dbReference type="Proteomes" id="UP000604475">
    <property type="component" value="Unassembled WGS sequence"/>
</dbReference>
<keyword evidence="6" id="KW-1185">Reference proteome</keyword>
<evidence type="ECO:0000313" key="6">
    <source>
        <dbReference type="Proteomes" id="UP000604475"/>
    </source>
</evidence>
<comment type="similarity">
    <text evidence="1 3">Belongs to the short-chain dehydrogenases/reductases (SDR) family.</text>
</comment>
<proteinExistence type="inferred from homology"/>
<evidence type="ECO:0000313" key="5">
    <source>
        <dbReference type="EMBL" id="MBL7632307.1"/>
    </source>
</evidence>
<protein>
    <submittedName>
        <fullName evidence="5">SDR family NAD(P)-dependent oxidoreductase</fullName>
    </submittedName>
</protein>
<name>A0A937RL40_9ACTN</name>
<keyword evidence="2" id="KW-0560">Oxidoreductase</keyword>
<dbReference type="PROSITE" id="PS00061">
    <property type="entry name" value="ADH_SHORT"/>
    <property type="match status" value="1"/>
</dbReference>
<reference evidence="5" key="1">
    <citation type="submission" date="2020-12" db="EMBL/GenBank/DDBJ databases">
        <title>Genomic characterization of non-nitrogen-fixing Frankia strains.</title>
        <authorList>
            <person name="Carlos-Shanley C."/>
            <person name="Guerra T."/>
            <person name="Hahn D."/>
        </authorList>
    </citation>
    <scope>NUCLEOTIDE SEQUENCE</scope>
    <source>
        <strain evidence="5">CN6</strain>
    </source>
</reference>
<feature type="domain" description="Ketoreductase" evidence="4">
    <location>
        <begin position="4"/>
        <end position="198"/>
    </location>
</feature>
<sequence length="290" mass="30083">MSRKVAVVTGGGRGIGRAHSLVLAERGYTVVVNDLGVSLAGGSTDETPAQQVVAEIESRGGEAVASDHDVSDWAAAGDLINSTVDRFGHLDVLINNAGIIRDTVLYKMDASSWDDVIRVHLRATAATSHFAAAHWRERFQAEGEFGGRLINTASPSVFSGNPGQTNYTAAKGGIIALTLTASLELGRYGVTANAIAPGAASRMLAAIMTESQMAALDPVFVARVAASLCTPEAQSVTGRVFAVMGEHVFLAEGWKAGPSMDIPMTVPVDDVTPILTNMIATPSAPVPTGA</sequence>
<dbReference type="Pfam" id="PF00106">
    <property type="entry name" value="adh_short"/>
    <property type="match status" value="1"/>
</dbReference>
<evidence type="ECO:0000256" key="2">
    <source>
        <dbReference type="ARBA" id="ARBA00023002"/>
    </source>
</evidence>
<dbReference type="PRINTS" id="PR00081">
    <property type="entry name" value="GDHRDH"/>
</dbReference>
<dbReference type="SUPFAM" id="SSF51735">
    <property type="entry name" value="NAD(P)-binding Rossmann-fold domains"/>
    <property type="match status" value="1"/>
</dbReference>
<accession>A0A937RL40</accession>
<dbReference type="EMBL" id="JAEACQ010000307">
    <property type="protein sequence ID" value="MBL7632307.1"/>
    <property type="molecule type" value="Genomic_DNA"/>
</dbReference>
<dbReference type="SMART" id="SM00822">
    <property type="entry name" value="PKS_KR"/>
    <property type="match status" value="1"/>
</dbReference>
<dbReference type="RefSeq" id="WP_203006983.1">
    <property type="nucleotide sequence ID" value="NZ_JADWYU010000044.1"/>
</dbReference>
<dbReference type="PRINTS" id="PR00080">
    <property type="entry name" value="SDRFAMILY"/>
</dbReference>
<dbReference type="InterPro" id="IPR020904">
    <property type="entry name" value="Sc_DH/Rdtase_CS"/>
</dbReference>
<comment type="caution">
    <text evidence="5">The sequence shown here is derived from an EMBL/GenBank/DDBJ whole genome shotgun (WGS) entry which is preliminary data.</text>
</comment>
<dbReference type="InterPro" id="IPR057326">
    <property type="entry name" value="KR_dom"/>
</dbReference>